<feature type="coiled-coil region" evidence="3">
    <location>
        <begin position="74"/>
        <end position="225"/>
    </location>
</feature>
<name>A0ABY9BMT8_VITVI</name>
<dbReference type="Proteomes" id="UP001227230">
    <property type="component" value="Chromosome 3"/>
</dbReference>
<keyword evidence="6" id="KW-1185">Reference proteome</keyword>
<dbReference type="EMBL" id="CP126650">
    <property type="protein sequence ID" value="WJZ83897.1"/>
    <property type="molecule type" value="Genomic_DNA"/>
</dbReference>
<feature type="region of interest" description="Disordered" evidence="4">
    <location>
        <begin position="647"/>
        <end position="666"/>
    </location>
</feature>
<evidence type="ECO:0000256" key="1">
    <source>
        <dbReference type="ARBA" id="ARBA00005921"/>
    </source>
</evidence>
<sequence>MDHKTWLWRKKSSMKTIVASDKPEMYLEGHEEEMPLTETLGLEGSMKNLNEKLAAVVDESKTKDDLVTKYARMAEEAIAGREKAEAEALSLKQELDEALNLGVAAKERLSHLDAALKQCMQQLTSLKEEQEQRIRDAVMKTLREFEKTQKNLEDNLTETSKRLTDLTVENTHLSKALLAKEKLIEDLCKIKSQADTEFKALMARLDSTEKENAFLKYEFRMLEKELEIRNEEREFNRRSAEAIHKQHLESVKKIAKLEAECQRLRLLVRKRLPGPAAVAKMKSEVETLGRDQTEMRRKKLNPMTGGLIARDGLVEKSSEIPSKKMSFLIERLCEVEEENKTLKEILAKKNNELHSPRLLCARTPSRFGQPEAQLGESPKSQKTMDLVSCSPISNGHSLPSGFDIGSDDGISSSGSWANALISELEQFRHAKPKNPSECKTIVSDMSLMDDFVEMEKLAIVSADTHFQGSHVPSNTRNASANTLEKESGGFLSDSTGKELVPVAQDYSSSTDTKWETQSKDGSIGKSRDWLQDVLKVMLEQNCVSKRSLHELLDDIKIALGFVNDPSVVEADKAASSRHLGEPDSQPISGYITWKSMEFPMAGSLHKGSVIDTSVEGASHQQNQSDLSKSICKIIELIKSFNLTSLTNSNAPNEGSEGDKSSSPCKNSPTPADYLVHVFRWKSSELSSVLFQLINICNDLLSEKAYLENFVGELAFTLHWIMSNCITLQDGSSMRDEIKRHFGWGASQSESEPEVGVEGDHESKRQSYGWPLGAYSNDQNVFEIEKIQSNLQEENRGLKDELRKIESAKKDLEAKLQSATDNSQALMNQLEKSEQSIGSLRTELETLKDSKGLIEDQIENQKLINEELNTQLTVAKAKINEVLQKFSALEVEFEDKSNSCQELEATCLELQLQLESFPEKEVSEADQDQEGKQLQTGWEITAASVKLAECQETILNLGKQLKALASPRDRAIFDKVYSTTSTATNDKKLSHRSSLRDRMLADDDADTEVFKSPKIKEIISTAHIPSTLGSNNSNSFDAPDIHVEAPDAYHDSKHRAVTPAVGSLAIVPSKKKGGAGFLRKLLQRRRKGVSKRSLSYAKV</sequence>
<organism evidence="5 6">
    <name type="scientific">Vitis vinifera</name>
    <name type="common">Grape</name>
    <dbReference type="NCBI Taxonomy" id="29760"/>
    <lineage>
        <taxon>Eukaryota</taxon>
        <taxon>Viridiplantae</taxon>
        <taxon>Streptophyta</taxon>
        <taxon>Embryophyta</taxon>
        <taxon>Tracheophyta</taxon>
        <taxon>Spermatophyta</taxon>
        <taxon>Magnoliopsida</taxon>
        <taxon>eudicotyledons</taxon>
        <taxon>Gunneridae</taxon>
        <taxon>Pentapetalae</taxon>
        <taxon>rosids</taxon>
        <taxon>Vitales</taxon>
        <taxon>Vitaceae</taxon>
        <taxon>Viteae</taxon>
        <taxon>Vitis</taxon>
    </lineage>
</organism>
<dbReference type="Pfam" id="PF05911">
    <property type="entry name" value="FPP"/>
    <property type="match status" value="1"/>
</dbReference>
<reference evidence="5 6" key="1">
    <citation type="journal article" date="2023" name="Hortic Res">
        <title>The complete reference genome for grapevine (Vitis vinifera L.) genetics and breeding.</title>
        <authorList>
            <person name="Shi X."/>
            <person name="Cao S."/>
            <person name="Wang X."/>
            <person name="Huang S."/>
            <person name="Wang Y."/>
            <person name="Liu Z."/>
            <person name="Liu W."/>
            <person name="Leng X."/>
            <person name="Peng Y."/>
            <person name="Wang N."/>
            <person name="Wang Y."/>
            <person name="Ma Z."/>
            <person name="Xu X."/>
            <person name="Zhang F."/>
            <person name="Xue H."/>
            <person name="Zhong H."/>
            <person name="Wang Y."/>
            <person name="Zhang K."/>
            <person name="Velt A."/>
            <person name="Avia K."/>
            <person name="Holtgrawe D."/>
            <person name="Grimplet J."/>
            <person name="Matus J.T."/>
            <person name="Ware D."/>
            <person name="Wu X."/>
            <person name="Wang H."/>
            <person name="Liu C."/>
            <person name="Fang Y."/>
            <person name="Rustenholz C."/>
            <person name="Cheng Z."/>
            <person name="Xiao H."/>
            <person name="Zhou Y."/>
        </authorList>
    </citation>
    <scope>NUCLEOTIDE SEQUENCE [LARGE SCALE GENOMIC DNA]</scope>
    <source>
        <strain evidence="6">cv. Pinot noir / PN40024</strain>
        <tissue evidence="5">Leaf</tissue>
    </source>
</reference>
<protein>
    <recommendedName>
        <fullName evidence="7">Filament-like plant protein 7</fullName>
    </recommendedName>
</protein>
<dbReference type="PANTHER" id="PTHR31580:SF8">
    <property type="entry name" value="FILAMENT-LIKE PROTEIN (DUF869)"/>
    <property type="match status" value="1"/>
</dbReference>
<proteinExistence type="inferred from homology"/>
<feature type="coiled-coil region" evidence="3">
    <location>
        <begin position="783"/>
        <end position="884"/>
    </location>
</feature>
<evidence type="ECO:0000256" key="3">
    <source>
        <dbReference type="SAM" id="Coils"/>
    </source>
</evidence>
<comment type="similarity">
    <text evidence="1">Belongs to the FPP family.</text>
</comment>
<dbReference type="InterPro" id="IPR008587">
    <property type="entry name" value="FPP_plant"/>
</dbReference>
<keyword evidence="2 3" id="KW-0175">Coiled coil</keyword>
<evidence type="ECO:0000256" key="2">
    <source>
        <dbReference type="ARBA" id="ARBA00023054"/>
    </source>
</evidence>
<dbReference type="PANTHER" id="PTHR31580">
    <property type="entry name" value="FILAMENT-LIKE PLANT PROTEIN 4"/>
    <property type="match status" value="1"/>
</dbReference>
<gene>
    <name evidence="5" type="ORF">VitviT2T_003541</name>
</gene>
<evidence type="ECO:0000313" key="5">
    <source>
        <dbReference type="EMBL" id="WJZ83897.1"/>
    </source>
</evidence>
<evidence type="ECO:0000313" key="6">
    <source>
        <dbReference type="Proteomes" id="UP001227230"/>
    </source>
</evidence>
<evidence type="ECO:0000256" key="4">
    <source>
        <dbReference type="SAM" id="MobiDB-lite"/>
    </source>
</evidence>
<evidence type="ECO:0008006" key="7">
    <source>
        <dbReference type="Google" id="ProtNLM"/>
    </source>
</evidence>
<accession>A0ABY9BMT8</accession>